<evidence type="ECO:0000313" key="2">
    <source>
        <dbReference type="Proteomes" id="UP001163324"/>
    </source>
</evidence>
<name>A0ACC0UWD4_9HYPO</name>
<evidence type="ECO:0000313" key="1">
    <source>
        <dbReference type="EMBL" id="KAI9898394.1"/>
    </source>
</evidence>
<dbReference type="EMBL" id="CM047945">
    <property type="protein sequence ID" value="KAI9898394.1"/>
    <property type="molecule type" value="Genomic_DNA"/>
</dbReference>
<proteinExistence type="predicted"/>
<protein>
    <submittedName>
        <fullName evidence="1">Uncharacterized protein</fullName>
    </submittedName>
</protein>
<organism evidence="1 2">
    <name type="scientific">Trichothecium roseum</name>
    <dbReference type="NCBI Taxonomy" id="47278"/>
    <lineage>
        <taxon>Eukaryota</taxon>
        <taxon>Fungi</taxon>
        <taxon>Dikarya</taxon>
        <taxon>Ascomycota</taxon>
        <taxon>Pezizomycotina</taxon>
        <taxon>Sordariomycetes</taxon>
        <taxon>Hypocreomycetidae</taxon>
        <taxon>Hypocreales</taxon>
        <taxon>Hypocreales incertae sedis</taxon>
        <taxon>Trichothecium</taxon>
    </lineage>
</organism>
<sequence length="1294" mass="143387">MHQPRRRSGQPRTARKPKYVDDGRWFEIKRILQERERKGKPEYLIEWEKDKKTGDCCEASWARREDITDEAINEWEDRNAQASRHDASQDTFSGNKPESQDSQPPRPPNWRSFRRQSTRAKPRAHSEIINEEQDQGLEERPNKRQRYISEDTDPSASSAGCLTPAEDLHQDHAIAVVIPGLKDLDTADYMSVAISQSTIPSHSSQTISQLESQGQRVAVLANNPTQRTTIPDSQDFEDFSLNTESQATSINTGQSFRSGVNIEYSAGGSYSKQITTPTSVIPDSVGVTGHSHIPSHQPHNYTVDISVTRNIPIEISTSNKHESQDTSCSHPAPQPHSWQSQGSGPVFFTQTSYRAREVSPESRDSLQSQGLDLQLQAAQAAAQFFQTSQSSRISQAAQVLPNKSVELFTMDNTQERAEGQEPSGPHGNLNASEDMIDINPPFDHHPSNHANTEQTGAEQILDLLEDRPPASHYDSAIERPGSEGNAHGQEPPVAAGEPRSPEPSPWTPSAMAANSEQFLTQPQQTSMAQGDPVFNDVWDQQPPQILNPEVQPVPRTISPAAISMPVQIEGPALTLLPSFSEREAEAVSSSDPLPPTPEVSVAMGHPLGIPMDNEPVSSPELELDGEEAQDFYTVTIPMSSRLREVYEKHLIDNRQIITGFNAVYVNAANAGPGDEVEQPSSEAIQQCRQVLNTLQNLCDFPHDLLGTPMEHVPDVDQVKYAVDANPKFNFINELLEGIRRGDILIVARPALLALLCRLVEFLQLGCACSYLNKDTTTPSDPVTVTLVPPDEEIEDISMFSAVIGYDPSFDNSGASKALENASVSSDQTPLILKLVTTHSIEHFRHLEPRKSNDTDDINALLYGIVQARHLIVEPRRGQPEPHEAAKIFYDYINKAEDVLQWDPVPLPDECLHSMMSQTSAFQVPATQGLEGSPALLEGRKRKLNDDSDDADNKRQRVGHRQVPELTTPPLTDEVRDLLGKAGYAPGVEDGTESRLSIPISVLETLAQQTAEIVRQAEANNREAEYQKVIARLEKASKDMEKTYNVFYQRFRSAVSERTQFEKQARKAEAVAEAKVQAALKNQEKLEQKIALLEAQVTRLTGESADGNLGATEKLLQEREQEVRTLKKRLDTAKDNESYIQEMYKEGTAAVTSINSENTRLKAENEKLREAASENRLRIHEIQNDNTTKELIKETRFQRAQIKDLELELDRAREELRQARNGRRETRQGSVPRSPRMGFMSPRGGSRSGLGTGPVSRGASPGPVPGVFSVDAVPGVPGMQFTSHQAGNARWGNGL</sequence>
<keyword evidence="2" id="KW-1185">Reference proteome</keyword>
<comment type="caution">
    <text evidence="1">The sequence shown here is derived from an EMBL/GenBank/DDBJ whole genome shotgun (WGS) entry which is preliminary data.</text>
</comment>
<gene>
    <name evidence="1" type="ORF">N3K66_006754</name>
</gene>
<accession>A0ACC0UWD4</accession>
<reference evidence="1" key="1">
    <citation type="submission" date="2022-10" db="EMBL/GenBank/DDBJ databases">
        <title>Complete Genome of Trichothecium roseum strain YXFP-22015, a Plant Pathogen Isolated from Citrus.</title>
        <authorList>
            <person name="Wang Y."/>
            <person name="Zhu L."/>
        </authorList>
    </citation>
    <scope>NUCLEOTIDE SEQUENCE</scope>
    <source>
        <strain evidence="1">YXFP-22015</strain>
    </source>
</reference>
<dbReference type="Proteomes" id="UP001163324">
    <property type="component" value="Chromosome 6"/>
</dbReference>